<protein>
    <submittedName>
        <fullName evidence="2">Uncharacterized protein</fullName>
    </submittedName>
</protein>
<dbReference type="Proteomes" id="UP001143981">
    <property type="component" value="Unassembled WGS sequence"/>
</dbReference>
<dbReference type="AlphaFoldDB" id="A0A9W7XVU1"/>
<evidence type="ECO:0000313" key="3">
    <source>
        <dbReference type="Proteomes" id="UP001143981"/>
    </source>
</evidence>
<dbReference type="EMBL" id="JANBOI010002931">
    <property type="protein sequence ID" value="KAJ1719342.1"/>
    <property type="molecule type" value="Genomic_DNA"/>
</dbReference>
<reference evidence="2" key="1">
    <citation type="submission" date="2022-07" db="EMBL/GenBank/DDBJ databases">
        <title>Phylogenomic reconstructions and comparative analyses of Kickxellomycotina fungi.</title>
        <authorList>
            <person name="Reynolds N.K."/>
            <person name="Stajich J.E."/>
            <person name="Barry K."/>
            <person name="Grigoriev I.V."/>
            <person name="Crous P."/>
            <person name="Smith M.E."/>
        </authorList>
    </citation>
    <scope>NUCLEOTIDE SEQUENCE</scope>
    <source>
        <strain evidence="2">BCRC 34381</strain>
    </source>
</reference>
<accession>A0A9W7XVU1</accession>
<evidence type="ECO:0000313" key="2">
    <source>
        <dbReference type="EMBL" id="KAJ1719342.1"/>
    </source>
</evidence>
<comment type="caution">
    <text evidence="2">The sequence shown here is derived from an EMBL/GenBank/DDBJ whole genome shotgun (WGS) entry which is preliminary data.</text>
</comment>
<feature type="region of interest" description="Disordered" evidence="1">
    <location>
        <begin position="1"/>
        <end position="75"/>
    </location>
</feature>
<name>A0A9W7XVU1_9FUNG</name>
<feature type="compositionally biased region" description="Polar residues" evidence="1">
    <location>
        <begin position="10"/>
        <end position="25"/>
    </location>
</feature>
<evidence type="ECO:0000256" key="1">
    <source>
        <dbReference type="SAM" id="MobiDB-lite"/>
    </source>
</evidence>
<proteinExistence type="predicted"/>
<keyword evidence="3" id="KW-1185">Reference proteome</keyword>
<organism evidence="2 3">
    <name type="scientific">Coemansia biformis</name>
    <dbReference type="NCBI Taxonomy" id="1286918"/>
    <lineage>
        <taxon>Eukaryota</taxon>
        <taxon>Fungi</taxon>
        <taxon>Fungi incertae sedis</taxon>
        <taxon>Zoopagomycota</taxon>
        <taxon>Kickxellomycotina</taxon>
        <taxon>Kickxellomycetes</taxon>
        <taxon>Kickxellales</taxon>
        <taxon>Kickxellaceae</taxon>
        <taxon>Coemansia</taxon>
    </lineage>
</organism>
<feature type="non-terminal residue" evidence="2">
    <location>
        <position position="1"/>
    </location>
</feature>
<sequence>AKRAKLASVQVPSISGAAVNSSSKQPAGEAPETARGVAGAANGGAGARQPDTGPATIPAPVPPAAKTGGIRLKLL</sequence>
<gene>
    <name evidence="2" type="ORF">LPJ61_006326</name>
</gene>